<dbReference type="AlphaFoldDB" id="A0A6A5Z9R2"/>
<proteinExistence type="predicted"/>
<evidence type="ECO:0000313" key="2">
    <source>
        <dbReference type="Proteomes" id="UP000799770"/>
    </source>
</evidence>
<accession>A0A6A5Z9R2</accession>
<organism evidence="1 2">
    <name type="scientific">Lophiotrema nucula</name>
    <dbReference type="NCBI Taxonomy" id="690887"/>
    <lineage>
        <taxon>Eukaryota</taxon>
        <taxon>Fungi</taxon>
        <taxon>Dikarya</taxon>
        <taxon>Ascomycota</taxon>
        <taxon>Pezizomycotina</taxon>
        <taxon>Dothideomycetes</taxon>
        <taxon>Pleosporomycetidae</taxon>
        <taxon>Pleosporales</taxon>
        <taxon>Lophiotremataceae</taxon>
        <taxon>Lophiotrema</taxon>
    </lineage>
</organism>
<dbReference type="EMBL" id="ML977321">
    <property type="protein sequence ID" value="KAF2116015.1"/>
    <property type="molecule type" value="Genomic_DNA"/>
</dbReference>
<protein>
    <submittedName>
        <fullName evidence="1">Uncharacterized protein</fullName>
    </submittedName>
</protein>
<gene>
    <name evidence="1" type="ORF">BDV96DRAFT_573190</name>
</gene>
<name>A0A6A5Z9R2_9PLEO</name>
<keyword evidence="2" id="KW-1185">Reference proteome</keyword>
<evidence type="ECO:0000313" key="1">
    <source>
        <dbReference type="EMBL" id="KAF2116015.1"/>
    </source>
</evidence>
<sequence>MPFLLACASHMHSFIGFTFYAQIWVCEPVLRIGLASKVCAIGPTWMCFLVLSHFFRCTKAS</sequence>
<reference evidence="1" key="1">
    <citation type="journal article" date="2020" name="Stud. Mycol.">
        <title>101 Dothideomycetes genomes: a test case for predicting lifestyles and emergence of pathogens.</title>
        <authorList>
            <person name="Haridas S."/>
            <person name="Albert R."/>
            <person name="Binder M."/>
            <person name="Bloem J."/>
            <person name="Labutti K."/>
            <person name="Salamov A."/>
            <person name="Andreopoulos B."/>
            <person name="Baker S."/>
            <person name="Barry K."/>
            <person name="Bills G."/>
            <person name="Bluhm B."/>
            <person name="Cannon C."/>
            <person name="Castanera R."/>
            <person name="Culley D."/>
            <person name="Daum C."/>
            <person name="Ezra D."/>
            <person name="Gonzalez J."/>
            <person name="Henrissat B."/>
            <person name="Kuo A."/>
            <person name="Liang C."/>
            <person name="Lipzen A."/>
            <person name="Lutzoni F."/>
            <person name="Magnuson J."/>
            <person name="Mondo S."/>
            <person name="Nolan M."/>
            <person name="Ohm R."/>
            <person name="Pangilinan J."/>
            <person name="Park H.-J."/>
            <person name="Ramirez L."/>
            <person name="Alfaro M."/>
            <person name="Sun H."/>
            <person name="Tritt A."/>
            <person name="Yoshinaga Y."/>
            <person name="Zwiers L.-H."/>
            <person name="Turgeon B."/>
            <person name="Goodwin S."/>
            <person name="Spatafora J."/>
            <person name="Crous P."/>
            <person name="Grigoriev I."/>
        </authorList>
    </citation>
    <scope>NUCLEOTIDE SEQUENCE</scope>
    <source>
        <strain evidence="1">CBS 627.86</strain>
    </source>
</reference>
<dbReference type="Proteomes" id="UP000799770">
    <property type="component" value="Unassembled WGS sequence"/>
</dbReference>